<name>A0A6G3XU99_9ACTN</name>
<comment type="caution">
    <text evidence="2">The sequence shown here is derived from an EMBL/GenBank/DDBJ whole genome shotgun (WGS) entry which is preliminary data.</text>
</comment>
<sequence length="195" mass="21642">MSLRPGVNAPYGDRMDSSVVFNIVTTAIAVVAVVTSIVFSARQARTAKHANHISVLVDLLREFRSAEFHEQHDYLCTRLGAEHDPADGVRGLPAEAKAAFCSVVYYYQSFANLAVFGLLDQTLLVTVLRTRIVSVWKAVRPFVERERELRGEGSGGTYLSTFEELARLAADLPPEHVREQVAEARRRLSRRGITG</sequence>
<keyword evidence="1" id="KW-0812">Transmembrane</keyword>
<dbReference type="EMBL" id="JAAGMN010008968">
    <property type="protein sequence ID" value="NEE21224.1"/>
    <property type="molecule type" value="Genomic_DNA"/>
</dbReference>
<organism evidence="2">
    <name type="scientific">Streptomyces sp. SID7499</name>
    <dbReference type="NCBI Taxonomy" id="2706086"/>
    <lineage>
        <taxon>Bacteria</taxon>
        <taxon>Bacillati</taxon>
        <taxon>Actinomycetota</taxon>
        <taxon>Actinomycetes</taxon>
        <taxon>Kitasatosporales</taxon>
        <taxon>Streptomycetaceae</taxon>
        <taxon>Streptomyces</taxon>
    </lineage>
</organism>
<dbReference type="Pfam" id="PF15956">
    <property type="entry name" value="DUF4760"/>
    <property type="match status" value="1"/>
</dbReference>
<accession>A0A6G3XU99</accession>
<dbReference type="InterPro" id="IPR031876">
    <property type="entry name" value="DUF4760"/>
</dbReference>
<evidence type="ECO:0000313" key="2">
    <source>
        <dbReference type="EMBL" id="NEE21224.1"/>
    </source>
</evidence>
<dbReference type="AlphaFoldDB" id="A0A6G3XU99"/>
<reference evidence="2" key="1">
    <citation type="submission" date="2020-01" db="EMBL/GenBank/DDBJ databases">
        <title>Insect and environment-associated Actinomycetes.</title>
        <authorList>
            <person name="Currrie C."/>
            <person name="Chevrette M."/>
            <person name="Carlson C."/>
            <person name="Stubbendieck R."/>
            <person name="Wendt-Pienkowski E."/>
        </authorList>
    </citation>
    <scope>NUCLEOTIDE SEQUENCE</scope>
    <source>
        <strain evidence="2">SID7499</strain>
    </source>
</reference>
<keyword evidence="1" id="KW-0472">Membrane</keyword>
<protein>
    <recommendedName>
        <fullName evidence="3">DUF4760 domain-containing protein</fullName>
    </recommendedName>
</protein>
<proteinExistence type="predicted"/>
<evidence type="ECO:0008006" key="3">
    <source>
        <dbReference type="Google" id="ProtNLM"/>
    </source>
</evidence>
<feature type="transmembrane region" description="Helical" evidence="1">
    <location>
        <begin position="20"/>
        <end position="39"/>
    </location>
</feature>
<keyword evidence="1" id="KW-1133">Transmembrane helix</keyword>
<evidence type="ECO:0000256" key="1">
    <source>
        <dbReference type="SAM" id="Phobius"/>
    </source>
</evidence>
<gene>
    <name evidence="2" type="ORF">G3M58_84045</name>
</gene>